<dbReference type="Gene3D" id="2.40.50.100">
    <property type="match status" value="1"/>
</dbReference>
<dbReference type="PANTHER" id="PTHR11715">
    <property type="entry name" value="GLYCINE CLEAVAGE SYSTEM H PROTEIN"/>
    <property type="match status" value="1"/>
</dbReference>
<evidence type="ECO:0000259" key="6">
    <source>
        <dbReference type="PROSITE" id="PS50968"/>
    </source>
</evidence>
<dbReference type="GO" id="GO:0005739">
    <property type="term" value="C:mitochondrion"/>
    <property type="evidence" value="ECO:0007669"/>
    <property type="project" value="UniProtKB-SubCell"/>
</dbReference>
<feature type="domain" description="Lipoyl-binding" evidence="6">
    <location>
        <begin position="58"/>
        <end position="140"/>
    </location>
</feature>
<dbReference type="STRING" id="126957.T1J4Y5"/>
<comment type="subunit">
    <text evidence="5">The glycine cleavage system is composed of four proteins: P, T, L and H.</text>
</comment>
<dbReference type="NCBIfam" id="TIGR00527">
    <property type="entry name" value="gcvH"/>
    <property type="match status" value="1"/>
</dbReference>
<dbReference type="GO" id="GO:0019464">
    <property type="term" value="P:glycine decarboxylation via glycine cleavage system"/>
    <property type="evidence" value="ECO:0007669"/>
    <property type="project" value="UniProtKB-UniRule"/>
</dbReference>
<dbReference type="InterPro" id="IPR033753">
    <property type="entry name" value="GCV_H/Fam206"/>
</dbReference>
<dbReference type="InterPro" id="IPR002930">
    <property type="entry name" value="GCV_H"/>
</dbReference>
<dbReference type="InterPro" id="IPR000089">
    <property type="entry name" value="Biotin_lipoyl"/>
</dbReference>
<dbReference type="InterPro" id="IPR003016">
    <property type="entry name" value="2-oxoA_DH_lipoyl-BS"/>
</dbReference>
<dbReference type="InterPro" id="IPR011053">
    <property type="entry name" value="Single_hybrid_motif"/>
</dbReference>
<dbReference type="Proteomes" id="UP000014500">
    <property type="component" value="Unassembled WGS sequence"/>
</dbReference>
<reference evidence="8" key="1">
    <citation type="submission" date="2011-05" db="EMBL/GenBank/DDBJ databases">
        <authorList>
            <person name="Richards S.R."/>
            <person name="Qu J."/>
            <person name="Jiang H."/>
            <person name="Jhangiani S.N."/>
            <person name="Agravi P."/>
            <person name="Goodspeed R."/>
            <person name="Gross S."/>
            <person name="Mandapat C."/>
            <person name="Jackson L."/>
            <person name="Mathew T."/>
            <person name="Pu L."/>
            <person name="Thornton R."/>
            <person name="Saada N."/>
            <person name="Wilczek-Boney K.B."/>
            <person name="Lee S."/>
            <person name="Kovar C."/>
            <person name="Wu Y."/>
            <person name="Scherer S.E."/>
            <person name="Worley K.C."/>
            <person name="Muzny D.M."/>
            <person name="Gibbs R."/>
        </authorList>
    </citation>
    <scope>NUCLEOTIDE SEQUENCE</scope>
    <source>
        <strain evidence="8">Brora</strain>
    </source>
</reference>
<dbReference type="GO" id="GO:0005960">
    <property type="term" value="C:glycine cleavage complex"/>
    <property type="evidence" value="ECO:0007669"/>
    <property type="project" value="UniProtKB-UniRule"/>
</dbReference>
<dbReference type="PhylomeDB" id="T1J4Y5"/>
<accession>T1J4Y5</accession>
<dbReference type="NCBIfam" id="NF002270">
    <property type="entry name" value="PRK01202.1"/>
    <property type="match status" value="1"/>
</dbReference>
<comment type="subcellular location">
    <subcellularLocation>
        <location evidence="5">Mitochondrion</location>
    </subcellularLocation>
</comment>
<dbReference type="PROSITE" id="PS50968">
    <property type="entry name" value="BIOTINYL_LIPOYL"/>
    <property type="match status" value="1"/>
</dbReference>
<evidence type="ECO:0000256" key="4">
    <source>
        <dbReference type="PIRSR" id="PIRSR617453-50"/>
    </source>
</evidence>
<keyword evidence="3 5" id="KW-0809">Transit peptide</keyword>
<evidence type="ECO:0000256" key="1">
    <source>
        <dbReference type="ARBA" id="ARBA00009249"/>
    </source>
</evidence>
<comment type="similarity">
    <text evidence="1 5">Belongs to the GcvH family.</text>
</comment>
<evidence type="ECO:0000256" key="3">
    <source>
        <dbReference type="ARBA" id="ARBA00022946"/>
    </source>
</evidence>
<evidence type="ECO:0000256" key="5">
    <source>
        <dbReference type="RuleBase" id="RU364055"/>
    </source>
</evidence>
<dbReference type="AlphaFoldDB" id="T1J4Y5"/>
<dbReference type="HAMAP" id="MF_00272">
    <property type="entry name" value="GcvH"/>
    <property type="match status" value="1"/>
</dbReference>
<evidence type="ECO:0000313" key="8">
    <source>
        <dbReference type="Proteomes" id="UP000014500"/>
    </source>
</evidence>
<dbReference type="eggNOG" id="KOG3373">
    <property type="taxonomic scope" value="Eukaryota"/>
</dbReference>
<comment type="cofactor">
    <cofactor evidence="5">
        <name>(R)-lipoate</name>
        <dbReference type="ChEBI" id="CHEBI:83088"/>
    </cofactor>
    <text evidence="5">Binds 1 lipoyl cofactor covalently.</text>
</comment>
<dbReference type="InterPro" id="IPR017453">
    <property type="entry name" value="GCV_H_sub"/>
</dbReference>
<dbReference type="PROSITE" id="PS00189">
    <property type="entry name" value="LIPOYL"/>
    <property type="match status" value="1"/>
</dbReference>
<dbReference type="CDD" id="cd06848">
    <property type="entry name" value="GCS_H"/>
    <property type="match status" value="1"/>
</dbReference>
<keyword evidence="2 4" id="KW-0450">Lipoyl</keyword>
<protein>
    <recommendedName>
        <fullName evidence="5">Glycine cleavage system H protein</fullName>
    </recommendedName>
</protein>
<dbReference type="OMA" id="KEHEWIR"/>
<evidence type="ECO:0000256" key="2">
    <source>
        <dbReference type="ARBA" id="ARBA00022823"/>
    </source>
</evidence>
<reference evidence="7" key="2">
    <citation type="submission" date="2015-02" db="UniProtKB">
        <authorList>
            <consortium name="EnsemblMetazoa"/>
        </authorList>
    </citation>
    <scope>IDENTIFICATION</scope>
</reference>
<dbReference type="EMBL" id="JH431850">
    <property type="status" value="NOT_ANNOTATED_CDS"/>
    <property type="molecule type" value="Genomic_DNA"/>
</dbReference>
<keyword evidence="5" id="KW-0496">Mitochondrion</keyword>
<organism evidence="7 8">
    <name type="scientific">Strigamia maritima</name>
    <name type="common">European centipede</name>
    <name type="synonym">Geophilus maritimus</name>
    <dbReference type="NCBI Taxonomy" id="126957"/>
    <lineage>
        <taxon>Eukaryota</taxon>
        <taxon>Metazoa</taxon>
        <taxon>Ecdysozoa</taxon>
        <taxon>Arthropoda</taxon>
        <taxon>Myriapoda</taxon>
        <taxon>Chilopoda</taxon>
        <taxon>Pleurostigmophora</taxon>
        <taxon>Geophilomorpha</taxon>
        <taxon>Linotaeniidae</taxon>
        <taxon>Strigamia</taxon>
    </lineage>
</organism>
<dbReference type="SUPFAM" id="SSF51230">
    <property type="entry name" value="Single hybrid motif"/>
    <property type="match status" value="1"/>
</dbReference>
<proteinExistence type="inferred from homology"/>
<dbReference type="EnsemblMetazoa" id="SMAR008682-RA">
    <property type="protein sequence ID" value="SMAR008682-PA"/>
    <property type="gene ID" value="SMAR008682"/>
</dbReference>
<comment type="function">
    <text evidence="5">The H protein shuttles the methylamine group of glycine from the P protein to the T protein.</text>
</comment>
<dbReference type="Pfam" id="PF01597">
    <property type="entry name" value="GCV_H"/>
    <property type="match status" value="1"/>
</dbReference>
<keyword evidence="8" id="KW-1185">Reference proteome</keyword>
<name>T1J4Y5_STRMM</name>
<dbReference type="HOGENOM" id="CLU_097408_1_1_1"/>
<evidence type="ECO:0000313" key="7">
    <source>
        <dbReference type="EnsemblMetazoa" id="SMAR008682-PA"/>
    </source>
</evidence>
<dbReference type="PANTHER" id="PTHR11715:SF3">
    <property type="entry name" value="GLYCINE CLEAVAGE SYSTEM H PROTEIN-RELATED"/>
    <property type="match status" value="1"/>
</dbReference>
<dbReference type="GO" id="GO:0009249">
    <property type="term" value="P:protein lipoylation"/>
    <property type="evidence" value="ECO:0007669"/>
    <property type="project" value="TreeGrafter"/>
</dbReference>
<feature type="modified residue" description="N6-lipoyllysine" evidence="4">
    <location>
        <position position="99"/>
    </location>
</feature>
<sequence>MAATILQRVVMSTRVNICNAKRSNLFTYRNIFISRSFLRERRYTDKHEWVMLDEKGNTGIIGITNYAQEALGDVVFAQLPDVGTEFNAMDECGALESVKAASELYCPLSGKIADKNVSVEQKPALINKSCYDQGWLFRIELAKPEELDNLMSEEQYNKFLKDQNE</sequence>